<evidence type="ECO:0000256" key="4">
    <source>
        <dbReference type="SAM" id="MobiDB-lite"/>
    </source>
</evidence>
<comment type="caution">
    <text evidence="5">The sequence shown here is derived from an EMBL/GenBank/DDBJ whole genome shotgun (WGS) entry which is preliminary data.</text>
</comment>
<evidence type="ECO:0008006" key="7">
    <source>
        <dbReference type="Google" id="ProtNLM"/>
    </source>
</evidence>
<dbReference type="GO" id="GO:0003735">
    <property type="term" value="F:structural constituent of ribosome"/>
    <property type="evidence" value="ECO:0007669"/>
    <property type="project" value="InterPro"/>
</dbReference>
<keyword evidence="3" id="KW-0687">Ribonucleoprotein</keyword>
<evidence type="ECO:0000256" key="2">
    <source>
        <dbReference type="ARBA" id="ARBA00022980"/>
    </source>
</evidence>
<comment type="similarity">
    <text evidence="1">Belongs to the eukaryotic ribosomal protein eL13 family.</text>
</comment>
<protein>
    <recommendedName>
        <fullName evidence="7">60S ribosomal protein L13</fullName>
    </recommendedName>
</protein>
<reference evidence="5" key="1">
    <citation type="submission" date="2022-12" db="EMBL/GenBank/DDBJ databases">
        <title>Draft genome assemblies for two species of Escallonia (Escalloniales).</title>
        <authorList>
            <person name="Chanderbali A."/>
            <person name="Dervinis C."/>
            <person name="Anghel I."/>
            <person name="Soltis D."/>
            <person name="Soltis P."/>
            <person name="Zapata F."/>
        </authorList>
    </citation>
    <scope>NUCLEOTIDE SEQUENCE</scope>
    <source>
        <strain evidence="5">UCBG92.1500</strain>
        <tissue evidence="5">Leaf</tissue>
    </source>
</reference>
<dbReference type="PANTHER" id="PTHR11722">
    <property type="entry name" value="60S RIBOSOMAL PROTEIN L13"/>
    <property type="match status" value="1"/>
</dbReference>
<sequence length="309" mass="34557">MPLASSNPGAATLGWQKKLVLAVFLIDIPYSDFLSNHVELFTISTYKSYRSLINRFLQFLLYDLTSFKCTGIAACPLFSKLELPYIKHIKLNHAPASLSLSQIYKLAAFAARQKKAMKIFPRPTVGPLRPTVHGQTLKYNMKVRAGKGFSIEELEDTSFVGEASTLIGVGNGCLLYALRLYVQRSGIPKKVAATIGMAVDHHRRNLSLEGLQANVERLKSYKAKLVVFPRRAGRVQAGESSAEELETATEIPGQDRPIVREKPTGEFVKITDEMKSFKACDKLRIERMNQRYICAGMKRAAEAEKEEKK</sequence>
<keyword evidence="2" id="KW-0689">Ribosomal protein</keyword>
<dbReference type="EMBL" id="JAVXUO010000539">
    <property type="protein sequence ID" value="KAK2991292.1"/>
    <property type="molecule type" value="Genomic_DNA"/>
</dbReference>
<organism evidence="5 6">
    <name type="scientific">Escallonia rubra</name>
    <dbReference type="NCBI Taxonomy" id="112253"/>
    <lineage>
        <taxon>Eukaryota</taxon>
        <taxon>Viridiplantae</taxon>
        <taxon>Streptophyta</taxon>
        <taxon>Embryophyta</taxon>
        <taxon>Tracheophyta</taxon>
        <taxon>Spermatophyta</taxon>
        <taxon>Magnoliopsida</taxon>
        <taxon>eudicotyledons</taxon>
        <taxon>Gunneridae</taxon>
        <taxon>Pentapetalae</taxon>
        <taxon>asterids</taxon>
        <taxon>campanulids</taxon>
        <taxon>Escalloniales</taxon>
        <taxon>Escalloniaceae</taxon>
        <taxon>Escallonia</taxon>
    </lineage>
</organism>
<dbReference type="Pfam" id="PF01294">
    <property type="entry name" value="Ribosomal_L13e"/>
    <property type="match status" value="2"/>
</dbReference>
<evidence type="ECO:0000256" key="3">
    <source>
        <dbReference type="ARBA" id="ARBA00023274"/>
    </source>
</evidence>
<evidence type="ECO:0000313" key="6">
    <source>
        <dbReference type="Proteomes" id="UP001187471"/>
    </source>
</evidence>
<evidence type="ECO:0000256" key="1">
    <source>
        <dbReference type="ARBA" id="ARBA00005640"/>
    </source>
</evidence>
<dbReference type="Gene3D" id="1.20.5.110">
    <property type="match status" value="1"/>
</dbReference>
<feature type="region of interest" description="Disordered" evidence="4">
    <location>
        <begin position="238"/>
        <end position="258"/>
    </location>
</feature>
<dbReference type="GO" id="GO:0022625">
    <property type="term" value="C:cytosolic large ribosomal subunit"/>
    <property type="evidence" value="ECO:0007669"/>
    <property type="project" value="TreeGrafter"/>
</dbReference>
<accession>A0AA88UVP0</accession>
<proteinExistence type="inferred from homology"/>
<dbReference type="AlphaFoldDB" id="A0AA88UVP0"/>
<name>A0AA88UVP0_9ASTE</name>
<gene>
    <name evidence="5" type="ORF">RJ640_024557</name>
</gene>
<evidence type="ECO:0000313" key="5">
    <source>
        <dbReference type="EMBL" id="KAK2991292.1"/>
    </source>
</evidence>
<dbReference type="InterPro" id="IPR001380">
    <property type="entry name" value="Ribosomal_eL13"/>
</dbReference>
<dbReference type="GO" id="GO:0006412">
    <property type="term" value="P:translation"/>
    <property type="evidence" value="ECO:0007669"/>
    <property type="project" value="InterPro"/>
</dbReference>
<keyword evidence="6" id="KW-1185">Reference proteome</keyword>
<dbReference type="Proteomes" id="UP001187471">
    <property type="component" value="Unassembled WGS sequence"/>
</dbReference>
<dbReference type="GO" id="GO:0003723">
    <property type="term" value="F:RNA binding"/>
    <property type="evidence" value="ECO:0007669"/>
    <property type="project" value="TreeGrafter"/>
</dbReference>
<dbReference type="PANTHER" id="PTHR11722:SF0">
    <property type="entry name" value="LARGE RIBOSOMAL SUBUNIT PROTEIN EL13"/>
    <property type="match status" value="1"/>
</dbReference>